<gene>
    <name evidence="1" type="ORF">DBZ45_16360</name>
</gene>
<dbReference type="RefSeq" id="WP_111904928.1">
    <property type="nucleotide sequence ID" value="NZ_QLNP01000096.1"/>
</dbReference>
<dbReference type="OrthoDB" id="4951415at2"/>
<reference evidence="1 2" key="1">
    <citation type="submission" date="2018-04" db="EMBL/GenBank/DDBJ databases">
        <title>Bacteria isolated from cave deposits of Manipur.</title>
        <authorList>
            <person name="Sahoo D."/>
            <person name="Sarangthem I."/>
            <person name="Nandeibam J."/>
        </authorList>
    </citation>
    <scope>NUCLEOTIDE SEQUENCE [LARGE SCALE GENOMIC DNA]</scope>
    <source>
        <strain evidence="2">mrc11</strain>
    </source>
</reference>
<evidence type="ECO:0000313" key="2">
    <source>
        <dbReference type="Proteomes" id="UP000249166"/>
    </source>
</evidence>
<proteinExistence type="predicted"/>
<evidence type="ECO:0000313" key="1">
    <source>
        <dbReference type="EMBL" id="RAM36309.1"/>
    </source>
</evidence>
<sequence>MSTATLERPTAPTSACPSADARSIHLAFTSAAQVHDGLESAVETLIETAAQEGTCGIKVTRLEPGRYTVALDESVPFGETHEDIAA</sequence>
<dbReference type="Proteomes" id="UP000249166">
    <property type="component" value="Unassembled WGS sequence"/>
</dbReference>
<comment type="caution">
    <text evidence="1">The sequence shown here is derived from an EMBL/GenBank/DDBJ whole genome shotgun (WGS) entry which is preliminary data.</text>
</comment>
<organism evidence="1 2">
    <name type="scientific">Arthrobacter globiformis</name>
    <dbReference type="NCBI Taxonomy" id="1665"/>
    <lineage>
        <taxon>Bacteria</taxon>
        <taxon>Bacillati</taxon>
        <taxon>Actinomycetota</taxon>
        <taxon>Actinomycetes</taxon>
        <taxon>Micrococcales</taxon>
        <taxon>Micrococcaceae</taxon>
        <taxon>Arthrobacter</taxon>
    </lineage>
</organism>
<name>A0A328HCQ7_ARTGO</name>
<accession>A0A328HCQ7</accession>
<dbReference type="AlphaFoldDB" id="A0A328HCQ7"/>
<dbReference type="EMBL" id="QLNP01000096">
    <property type="protein sequence ID" value="RAM36309.1"/>
    <property type="molecule type" value="Genomic_DNA"/>
</dbReference>
<protein>
    <submittedName>
        <fullName evidence="1">Uncharacterized protein</fullName>
    </submittedName>
</protein>